<evidence type="ECO:0000256" key="1">
    <source>
        <dbReference type="ARBA" id="ARBA00006484"/>
    </source>
</evidence>
<name>A0A366R4X5_9HYPO</name>
<evidence type="ECO:0000256" key="2">
    <source>
        <dbReference type="ARBA" id="ARBA00022857"/>
    </source>
</evidence>
<reference evidence="5 6" key="1">
    <citation type="submission" date="2018-06" db="EMBL/GenBank/DDBJ databases">
        <title>Fusarium incarnatum-equiseti species complex species 28.</title>
        <authorList>
            <person name="Gardiner D.M."/>
        </authorList>
    </citation>
    <scope>NUCLEOTIDE SEQUENCE [LARGE SCALE GENOMIC DNA]</scope>
    <source>
        <strain evidence="5 6">FIESC_28</strain>
    </source>
</reference>
<comment type="similarity">
    <text evidence="1 4">Belongs to the short-chain dehydrogenases/reductases (SDR) family.</text>
</comment>
<protein>
    <recommendedName>
        <fullName evidence="7">Short chain dehydrogenase family protein</fullName>
    </recommendedName>
</protein>
<comment type="caution">
    <text evidence="5">The sequence shown here is derived from an EMBL/GenBank/DDBJ whole genome shotgun (WGS) entry which is preliminary data.</text>
</comment>
<dbReference type="Pfam" id="PF00106">
    <property type="entry name" value="adh_short"/>
    <property type="match status" value="1"/>
</dbReference>
<dbReference type="SUPFAM" id="SSF51735">
    <property type="entry name" value="NAD(P)-binding Rossmann-fold domains"/>
    <property type="match status" value="1"/>
</dbReference>
<dbReference type="InterPro" id="IPR002347">
    <property type="entry name" value="SDR_fam"/>
</dbReference>
<keyword evidence="6" id="KW-1185">Reference proteome</keyword>
<dbReference type="Proteomes" id="UP000253153">
    <property type="component" value="Unassembled WGS sequence"/>
</dbReference>
<accession>A0A366R4X5</accession>
<evidence type="ECO:0000313" key="5">
    <source>
        <dbReference type="EMBL" id="RBR12209.1"/>
    </source>
</evidence>
<dbReference type="Gene3D" id="3.40.50.720">
    <property type="entry name" value="NAD(P)-binding Rossmann-like Domain"/>
    <property type="match status" value="1"/>
</dbReference>
<gene>
    <name evidence="5" type="ORF">FIESC28_08695</name>
</gene>
<keyword evidence="3" id="KW-0560">Oxidoreductase</keyword>
<dbReference type="GeneID" id="41998129"/>
<proteinExistence type="inferred from homology"/>
<dbReference type="OrthoDB" id="1933717at2759"/>
<dbReference type="PANTHER" id="PTHR43963:SF6">
    <property type="entry name" value="CHAIN DEHYDROGENASE FAMILY PROTEIN, PUTATIVE (AFU_ORTHOLOGUE AFUA_3G15350)-RELATED"/>
    <property type="match status" value="1"/>
</dbReference>
<sequence length="246" mass="26714">MTVNYPLALVTGSTQGIGLAVAQALATKHNYHVLLGVRNTQAGEEIASDLRNKGHKVDVVELDLTSPESITKAVKHIEQKYGYLDVLINNAGVLLDMNKDLTTWDLYQKTFATNVIGTGTLTQTILPLLRLAKTGPPRIVFVTSVMGSLTCTTDKTTIYYNIDYKVYDASKAAVNMLMFNFARELDDVGGKVNSVCPGLVKTALSGFHEYGTSTELGAQRIVEVATNMDKDGPTRTISNRDGEIPV</sequence>
<dbReference type="PRINTS" id="PR00080">
    <property type="entry name" value="SDRFAMILY"/>
</dbReference>
<dbReference type="EMBL" id="QKXC01000204">
    <property type="protein sequence ID" value="RBR12209.1"/>
    <property type="molecule type" value="Genomic_DNA"/>
</dbReference>
<evidence type="ECO:0000313" key="6">
    <source>
        <dbReference type="Proteomes" id="UP000253153"/>
    </source>
</evidence>
<dbReference type="PANTHER" id="PTHR43963">
    <property type="entry name" value="CARBONYL REDUCTASE 1-RELATED"/>
    <property type="match status" value="1"/>
</dbReference>
<dbReference type="PRINTS" id="PR00081">
    <property type="entry name" value="GDHRDH"/>
</dbReference>
<organism evidence="5 6">
    <name type="scientific">Fusarium coffeatum</name>
    <dbReference type="NCBI Taxonomy" id="231269"/>
    <lineage>
        <taxon>Eukaryota</taxon>
        <taxon>Fungi</taxon>
        <taxon>Dikarya</taxon>
        <taxon>Ascomycota</taxon>
        <taxon>Pezizomycotina</taxon>
        <taxon>Sordariomycetes</taxon>
        <taxon>Hypocreomycetidae</taxon>
        <taxon>Hypocreales</taxon>
        <taxon>Nectriaceae</taxon>
        <taxon>Fusarium</taxon>
        <taxon>Fusarium incarnatum-equiseti species complex</taxon>
    </lineage>
</organism>
<dbReference type="AlphaFoldDB" id="A0A366R4X5"/>
<dbReference type="GO" id="GO:0016491">
    <property type="term" value="F:oxidoreductase activity"/>
    <property type="evidence" value="ECO:0007669"/>
    <property type="project" value="UniProtKB-KW"/>
</dbReference>
<evidence type="ECO:0000256" key="3">
    <source>
        <dbReference type="ARBA" id="ARBA00023002"/>
    </source>
</evidence>
<dbReference type="RefSeq" id="XP_031013062.1">
    <property type="nucleotide sequence ID" value="XM_031162833.1"/>
</dbReference>
<evidence type="ECO:0008006" key="7">
    <source>
        <dbReference type="Google" id="ProtNLM"/>
    </source>
</evidence>
<keyword evidence="2" id="KW-0521">NADP</keyword>
<dbReference type="InterPro" id="IPR036291">
    <property type="entry name" value="NAD(P)-bd_dom_sf"/>
</dbReference>
<evidence type="ECO:0000256" key="4">
    <source>
        <dbReference type="RuleBase" id="RU000363"/>
    </source>
</evidence>